<proteinExistence type="predicted"/>
<dbReference type="AlphaFoldDB" id="A0A557SQX1"/>
<organism evidence="1 2">
    <name type="scientific">Candidatus Nitrosocosmicus arcticus</name>
    <dbReference type="NCBI Taxonomy" id="2035267"/>
    <lineage>
        <taxon>Archaea</taxon>
        <taxon>Nitrososphaerota</taxon>
        <taxon>Nitrososphaeria</taxon>
        <taxon>Nitrososphaerales</taxon>
        <taxon>Nitrososphaeraceae</taxon>
        <taxon>Candidatus Nitrosocosmicus</taxon>
    </lineage>
</organism>
<gene>
    <name evidence="1" type="ORF">NARC_250011</name>
</gene>
<keyword evidence="2" id="KW-1185">Reference proteome</keyword>
<sequence length="43" mass="5166">MYSMPTYSIINYNNVSRLNLVSNSQNWIRIHTEIGNNVLIRYY</sequence>
<dbReference type="Proteomes" id="UP000315289">
    <property type="component" value="Unassembled WGS sequence"/>
</dbReference>
<accession>A0A557SQX1</accession>
<dbReference type="EMBL" id="VOAH01000025">
    <property type="protein sequence ID" value="TVP38992.1"/>
    <property type="molecule type" value="Genomic_DNA"/>
</dbReference>
<evidence type="ECO:0000313" key="2">
    <source>
        <dbReference type="Proteomes" id="UP000315289"/>
    </source>
</evidence>
<name>A0A557SQX1_9ARCH</name>
<protein>
    <submittedName>
        <fullName evidence="1">Uncharacterized protein</fullName>
    </submittedName>
</protein>
<reference evidence="1 2" key="1">
    <citation type="journal article" date="2019" name="Front. Microbiol.">
        <title>Ammonia Oxidation by the Arctic Terrestrial Thaumarchaeote Candidatus Nitrosocosmicus arcticus Is Stimulated by Increasing Temperatures.</title>
        <authorList>
            <person name="Alves R.J.E."/>
            <person name="Kerou M."/>
            <person name="Zappe A."/>
            <person name="Bittner R."/>
            <person name="Abby S.S."/>
            <person name="Schmidt H.A."/>
            <person name="Pfeifer K."/>
            <person name="Schleper C."/>
        </authorList>
    </citation>
    <scope>NUCLEOTIDE SEQUENCE [LARGE SCALE GENOMIC DNA]</scope>
    <source>
        <strain evidence="1 2">Kfb</strain>
    </source>
</reference>
<evidence type="ECO:0000313" key="1">
    <source>
        <dbReference type="EMBL" id="TVP38992.1"/>
    </source>
</evidence>
<comment type="caution">
    <text evidence="1">The sequence shown here is derived from an EMBL/GenBank/DDBJ whole genome shotgun (WGS) entry which is preliminary data.</text>
</comment>